<dbReference type="GO" id="GO:0005814">
    <property type="term" value="C:centriole"/>
    <property type="evidence" value="ECO:0007669"/>
    <property type="project" value="TreeGrafter"/>
</dbReference>
<dbReference type="AlphaFoldDB" id="A0A1I7WQP4"/>
<evidence type="ECO:0000313" key="3">
    <source>
        <dbReference type="WBParaSite" id="Hba_07472"/>
    </source>
</evidence>
<dbReference type="GO" id="GO:0036064">
    <property type="term" value="C:ciliary basal body"/>
    <property type="evidence" value="ECO:0007669"/>
    <property type="project" value="TreeGrafter"/>
</dbReference>
<dbReference type="Proteomes" id="UP000095283">
    <property type="component" value="Unplaced"/>
</dbReference>
<evidence type="ECO:0000256" key="1">
    <source>
        <dbReference type="SAM" id="MobiDB-lite"/>
    </source>
</evidence>
<name>A0A1I7WQP4_HETBA</name>
<dbReference type="GO" id="GO:0097539">
    <property type="term" value="C:ciliary transition fiber"/>
    <property type="evidence" value="ECO:0007669"/>
    <property type="project" value="InterPro"/>
</dbReference>
<organism evidence="2 3">
    <name type="scientific">Heterorhabditis bacteriophora</name>
    <name type="common">Entomopathogenic nematode worm</name>
    <dbReference type="NCBI Taxonomy" id="37862"/>
    <lineage>
        <taxon>Eukaryota</taxon>
        <taxon>Metazoa</taxon>
        <taxon>Ecdysozoa</taxon>
        <taxon>Nematoda</taxon>
        <taxon>Chromadorea</taxon>
        <taxon>Rhabditida</taxon>
        <taxon>Rhabditina</taxon>
        <taxon>Rhabditomorpha</taxon>
        <taxon>Strongyloidea</taxon>
        <taxon>Heterorhabditidae</taxon>
        <taxon>Heterorhabditis</taxon>
    </lineage>
</organism>
<dbReference type="GO" id="GO:0090162">
    <property type="term" value="P:establishment of epithelial cell polarity"/>
    <property type="evidence" value="ECO:0007669"/>
    <property type="project" value="InterPro"/>
</dbReference>
<keyword evidence="2" id="KW-1185">Reference proteome</keyword>
<dbReference type="PANTHER" id="PTHR33689">
    <property type="entry name" value="FAS-BINDING FACTOR 1"/>
    <property type="match status" value="1"/>
</dbReference>
<feature type="region of interest" description="Disordered" evidence="1">
    <location>
        <begin position="197"/>
        <end position="248"/>
    </location>
</feature>
<sequence>MAELGDLLTVSKFKRWTWMSSIMLFLGGVQALRKRKPLSEILIHYSEIRARSIFHISVPKKPTVSFMDNTPGTSSAKKSTLDSLFGESSQEQKAEAVIVIFRNSIFKTSTTISSLFFIFRLLKDKRQFEEERNKVYTLNAKLSELCKGQEMVMKQDKWKVREEWNKLRAEKEIFKDDQKYIIESIEKEKASLEKSKGWHLGIPDSPNPGKYPAFPNSRKPVNPITRLFKIPRKPGNPVTRHFTPECQP</sequence>
<accession>A0A1I7WQP4</accession>
<dbReference type="InterPro" id="IPR033561">
    <property type="entry name" value="FBF1"/>
</dbReference>
<dbReference type="GO" id="GO:0060271">
    <property type="term" value="P:cilium assembly"/>
    <property type="evidence" value="ECO:0007669"/>
    <property type="project" value="InterPro"/>
</dbReference>
<reference evidence="3" key="1">
    <citation type="submission" date="2016-11" db="UniProtKB">
        <authorList>
            <consortium name="WormBaseParasite"/>
        </authorList>
    </citation>
    <scope>IDENTIFICATION</scope>
</reference>
<protein>
    <submittedName>
        <fullName evidence="3">Coiled-coil domain containing 125</fullName>
    </submittedName>
</protein>
<dbReference type="WBParaSite" id="Hba_07472">
    <property type="protein sequence ID" value="Hba_07472"/>
    <property type="gene ID" value="Hba_07472"/>
</dbReference>
<proteinExistence type="predicted"/>
<dbReference type="PANTHER" id="PTHR33689:SF1">
    <property type="entry name" value="FAS-BINDING FACTOR 1"/>
    <property type="match status" value="1"/>
</dbReference>
<evidence type="ECO:0000313" key="2">
    <source>
        <dbReference type="Proteomes" id="UP000095283"/>
    </source>
</evidence>